<feature type="transmembrane region" description="Helical" evidence="10">
    <location>
        <begin position="736"/>
        <end position="755"/>
    </location>
</feature>
<feature type="transmembrane region" description="Helical" evidence="10">
    <location>
        <begin position="805"/>
        <end position="824"/>
    </location>
</feature>
<keyword evidence="6 10" id="KW-1133">Transmembrane helix</keyword>
<feature type="transmembrane region" description="Helical" evidence="10">
    <location>
        <begin position="565"/>
        <end position="584"/>
    </location>
</feature>
<feature type="domain" description="NADH-Ubiquinone oxidoreductase (complex I) chain 5 N-terminal" evidence="12">
    <location>
        <begin position="63"/>
        <end position="110"/>
    </location>
</feature>
<feature type="transmembrane region" description="Helical" evidence="10">
    <location>
        <begin position="299"/>
        <end position="316"/>
    </location>
</feature>
<feature type="transmembrane region" description="Helical" evidence="10">
    <location>
        <begin position="132"/>
        <end position="149"/>
    </location>
</feature>
<sequence>MVLLLLLALVGSITVPLVARVVGRGAGLIIALFPIALLAGFVRMADTVERGWVRGEGINWATSMGADLTFRLDGFSFLFCLLVTAIGALVIVYSGAYLTGKPRAERTRFFTLILLFMTAMLGAVLAENLLVLATFWEATSILSFLLVGFDNRSARSRRAALMALQVTAGGGLALLAAVLMIGEVVGSFSMAEAVERASEIAAHPLGAPIIICLMLAAFTKSAQVPFHFWLPNAMQAPTPASAFLHSATMVKLGIYLLARFEPVVASVPWGRTTIIVVACVTMLVASLQALRAEGFKSALAYSTMASLGILMLLVGLDGPQATVAMIGFLFSHAIYKAALFFCAGSVLHATGSQSLRSLGGLYRFLPYTALATIGASLSMAGIPPFLGFISKEFLFQAQLESSWDITPLAIAVLVNAVMVGVAAVVTLRPFFLGHGKVTSVKHRETPSLVAPPLILALAGLTISLNPDWITRVALRPAVAAVYGRAVEVEIEVWHGITPMLLLSIVVVSIGALIARYWKAIHIRLNGLERFETHALERRWDLLQASATRGARIVSRWLQNGQLPDYLLACLVGASVLMGAALWAAGALPRMPADVPWRWDAAAVAVIGLAGAIAATRASTLVSAMIAVGLTGFAAAIGFLLNGAPDLALTQFTVEALLVVLLTALLLAVPLATPPTRSRERGWLDSAVVILFSALLLVAVIDMAGADPVRRASDFFGEASYIAAKGLNVVNVILVDFRGFDTLGETVVIALAALLGRSLLGQRGRLDVAPERERERHLILTLTARPFAVLLGIIAVVLLLRGHDQPGGGFVGGLVAALAFAVLSLSEGPTATERTLRVPPMGLVGAGLLLCFGSGLLAMAGGAPFLTHLWWEPTVAGIDLKLSTTIVFDLGVMLVVVGTVLSFLFGLQREAAR</sequence>
<keyword evidence="17" id="KW-1185">Reference proteome</keyword>
<evidence type="ECO:0000256" key="4">
    <source>
        <dbReference type="ARBA" id="ARBA00022475"/>
    </source>
</evidence>
<keyword evidence="2" id="KW-0813">Transport</keyword>
<feature type="transmembrane region" description="Helical" evidence="10">
    <location>
        <begin position="364"/>
        <end position="385"/>
    </location>
</feature>
<comment type="subcellular location">
    <subcellularLocation>
        <location evidence="1">Cell membrane</location>
        <topology evidence="1">Multi-pass membrane protein</topology>
    </subcellularLocation>
    <subcellularLocation>
        <location evidence="9">Membrane</location>
        <topology evidence="9">Multi-pass membrane protein</topology>
    </subcellularLocation>
</comment>
<feature type="transmembrane region" description="Helical" evidence="10">
    <location>
        <begin position="74"/>
        <end position="97"/>
    </location>
</feature>
<evidence type="ECO:0000259" key="11">
    <source>
        <dbReference type="Pfam" id="PF00361"/>
    </source>
</evidence>
<evidence type="ECO:0000256" key="2">
    <source>
        <dbReference type="ARBA" id="ARBA00022448"/>
    </source>
</evidence>
<keyword evidence="7" id="KW-0406">Ion transport</keyword>
<evidence type="ECO:0000259" key="15">
    <source>
        <dbReference type="Pfam" id="PF20501"/>
    </source>
</evidence>
<feature type="transmembrane region" description="Helical" evidence="10">
    <location>
        <begin position="322"/>
        <end position="343"/>
    </location>
</feature>
<evidence type="ECO:0000256" key="3">
    <source>
        <dbReference type="ARBA" id="ARBA00022449"/>
    </source>
</evidence>
<evidence type="ECO:0000256" key="5">
    <source>
        <dbReference type="ARBA" id="ARBA00022692"/>
    </source>
</evidence>
<feature type="transmembrane region" description="Helical" evidence="10">
    <location>
        <begin position="682"/>
        <end position="700"/>
    </location>
</feature>
<dbReference type="Pfam" id="PF13244">
    <property type="entry name" value="MbhD"/>
    <property type="match status" value="1"/>
</dbReference>
<feature type="transmembrane region" description="Helical" evidence="10">
    <location>
        <begin position="448"/>
        <end position="466"/>
    </location>
</feature>
<comment type="caution">
    <text evidence="16">The sequence shown here is derived from an EMBL/GenBank/DDBJ whole genome shotgun (WGS) entry which is preliminary data.</text>
</comment>
<accession>A0ABX0XLN5</accession>
<dbReference type="InterPro" id="IPR007182">
    <property type="entry name" value="MnhB"/>
</dbReference>
<feature type="transmembrane region" description="Helical" evidence="10">
    <location>
        <begin position="885"/>
        <end position="906"/>
    </location>
</feature>
<dbReference type="PANTHER" id="PTHR43373">
    <property type="entry name" value="NA(+)/H(+) ANTIPORTER SUBUNIT"/>
    <property type="match status" value="1"/>
</dbReference>
<feature type="transmembrane region" description="Helical" evidence="10">
    <location>
        <begin position="845"/>
        <end position="865"/>
    </location>
</feature>
<feature type="transmembrane region" description="Helical" evidence="10">
    <location>
        <begin position="240"/>
        <end position="257"/>
    </location>
</feature>
<evidence type="ECO:0000259" key="12">
    <source>
        <dbReference type="Pfam" id="PF00662"/>
    </source>
</evidence>
<protein>
    <submittedName>
        <fullName evidence="16">Multicomponent Na+:H+ antiporter subunit A</fullName>
    </submittedName>
</protein>
<keyword evidence="3" id="KW-0050">Antiport</keyword>
<dbReference type="Proteomes" id="UP000734218">
    <property type="component" value="Unassembled WGS sequence"/>
</dbReference>
<evidence type="ECO:0000313" key="16">
    <source>
        <dbReference type="EMBL" id="NJC33729.1"/>
    </source>
</evidence>
<evidence type="ECO:0000256" key="6">
    <source>
        <dbReference type="ARBA" id="ARBA00022989"/>
    </source>
</evidence>
<dbReference type="InterPro" id="IPR050616">
    <property type="entry name" value="CPA3_Na-H_Antiporter_A"/>
</dbReference>
<evidence type="ECO:0000256" key="1">
    <source>
        <dbReference type="ARBA" id="ARBA00004651"/>
    </source>
</evidence>
<dbReference type="Pfam" id="PF04039">
    <property type="entry name" value="MnhB"/>
    <property type="match status" value="1"/>
</dbReference>
<gene>
    <name evidence="16" type="ORF">GGR88_001203</name>
</gene>
<feature type="domain" description="MrpA C-terminal/MbhD" evidence="14">
    <location>
        <begin position="608"/>
        <end position="665"/>
    </location>
</feature>
<dbReference type="InterPro" id="IPR001750">
    <property type="entry name" value="ND/Mrp_TM"/>
</dbReference>
<dbReference type="PANTHER" id="PTHR43373:SF1">
    <property type="entry name" value="NA(+)_H(+) ANTIPORTER SUBUNIT A"/>
    <property type="match status" value="1"/>
</dbReference>
<evidence type="ECO:0000256" key="8">
    <source>
        <dbReference type="ARBA" id="ARBA00023136"/>
    </source>
</evidence>
<dbReference type="InterPro" id="IPR046806">
    <property type="entry name" value="MrpA_C/MbhE"/>
</dbReference>
<proteinExistence type="predicted"/>
<feature type="domain" description="NADH:quinone oxidoreductase/Mrp antiporter transmembrane" evidence="11">
    <location>
        <begin position="126"/>
        <end position="409"/>
    </location>
</feature>
<feature type="transmembrane region" description="Helical" evidence="10">
    <location>
        <begin position="776"/>
        <end position="799"/>
    </location>
</feature>
<evidence type="ECO:0000259" key="13">
    <source>
        <dbReference type="Pfam" id="PF04039"/>
    </source>
</evidence>
<dbReference type="EMBL" id="JAATJE010000001">
    <property type="protein sequence ID" value="NJC33729.1"/>
    <property type="molecule type" value="Genomic_DNA"/>
</dbReference>
<keyword evidence="8 10" id="KW-0472">Membrane</keyword>
<organism evidence="16 17">
    <name type="scientific">Sphingomonas jejuensis</name>
    <dbReference type="NCBI Taxonomy" id="904715"/>
    <lineage>
        <taxon>Bacteria</taxon>
        <taxon>Pseudomonadati</taxon>
        <taxon>Pseudomonadota</taxon>
        <taxon>Alphaproteobacteria</taxon>
        <taxon>Sphingomonadales</taxon>
        <taxon>Sphingomonadaceae</taxon>
        <taxon>Sphingomonas</taxon>
    </lineage>
</organism>
<evidence type="ECO:0000313" key="17">
    <source>
        <dbReference type="Proteomes" id="UP000734218"/>
    </source>
</evidence>
<evidence type="ECO:0000259" key="14">
    <source>
        <dbReference type="Pfam" id="PF13244"/>
    </source>
</evidence>
<feature type="transmembrane region" description="Helical" evidence="10">
    <location>
        <begin position="646"/>
        <end position="670"/>
    </location>
</feature>
<dbReference type="RefSeq" id="WP_167953681.1">
    <property type="nucleotide sequence ID" value="NZ_JAATJE010000001.1"/>
</dbReference>
<reference evidence="16 17" key="1">
    <citation type="submission" date="2020-03" db="EMBL/GenBank/DDBJ databases">
        <title>Genomic Encyclopedia of Type Strains, Phase IV (KMG-IV): sequencing the most valuable type-strain genomes for metagenomic binning, comparative biology and taxonomic classification.</title>
        <authorList>
            <person name="Goeker M."/>
        </authorList>
    </citation>
    <scope>NUCLEOTIDE SEQUENCE [LARGE SCALE GENOMIC DNA]</scope>
    <source>
        <strain evidence="16 17">DSM 27651</strain>
    </source>
</reference>
<feature type="transmembrane region" description="Helical" evidence="10">
    <location>
        <begin position="201"/>
        <end position="219"/>
    </location>
</feature>
<dbReference type="InterPro" id="IPR025383">
    <property type="entry name" value="MrpA_C/MbhD"/>
</dbReference>
<keyword evidence="4" id="KW-1003">Cell membrane</keyword>
<dbReference type="Pfam" id="PF00662">
    <property type="entry name" value="Proton_antipo_N"/>
    <property type="match status" value="1"/>
</dbReference>
<feature type="transmembrane region" description="Helical" evidence="10">
    <location>
        <begin position="109"/>
        <end position="126"/>
    </location>
</feature>
<evidence type="ECO:0000256" key="10">
    <source>
        <dbReference type="SAM" id="Phobius"/>
    </source>
</evidence>
<feature type="transmembrane region" description="Helical" evidence="10">
    <location>
        <begin position="269"/>
        <end position="287"/>
    </location>
</feature>
<dbReference type="Pfam" id="PF20501">
    <property type="entry name" value="MbhE"/>
    <property type="match status" value="1"/>
</dbReference>
<dbReference type="Pfam" id="PF00361">
    <property type="entry name" value="Proton_antipo_M"/>
    <property type="match status" value="1"/>
</dbReference>
<keyword evidence="5 9" id="KW-0812">Transmembrane</keyword>
<evidence type="ECO:0000256" key="7">
    <source>
        <dbReference type="ARBA" id="ARBA00023065"/>
    </source>
</evidence>
<evidence type="ECO:0000256" key="9">
    <source>
        <dbReference type="RuleBase" id="RU000320"/>
    </source>
</evidence>
<feature type="transmembrane region" description="Helical" evidence="10">
    <location>
        <begin position="621"/>
        <end position="640"/>
    </location>
</feature>
<feature type="transmembrane region" description="Helical" evidence="10">
    <location>
        <begin position="161"/>
        <end position="181"/>
    </location>
</feature>
<feature type="domain" description="Na+/H+ antiporter MnhB subunit-related protein" evidence="13">
    <location>
        <begin position="778"/>
        <end position="900"/>
    </location>
</feature>
<dbReference type="InterPro" id="IPR001516">
    <property type="entry name" value="Proton_antipo_N"/>
</dbReference>
<feature type="transmembrane region" description="Helical" evidence="10">
    <location>
        <begin position="596"/>
        <end position="614"/>
    </location>
</feature>
<feature type="transmembrane region" description="Helical" evidence="10">
    <location>
        <begin position="405"/>
        <end position="427"/>
    </location>
</feature>
<dbReference type="PRINTS" id="PR01434">
    <property type="entry name" value="NADHDHGNASE5"/>
</dbReference>
<feature type="transmembrane region" description="Helical" evidence="10">
    <location>
        <begin position="492"/>
        <end position="514"/>
    </location>
</feature>
<name>A0ABX0XLN5_9SPHN</name>
<feature type="domain" description="MrpA C-terminal/MbhE" evidence="15">
    <location>
        <begin position="702"/>
        <end position="759"/>
    </location>
</feature>